<dbReference type="OrthoDB" id="2322499at2759"/>
<feature type="non-terminal residue" evidence="1">
    <location>
        <position position="1"/>
    </location>
</feature>
<evidence type="ECO:0000313" key="2">
    <source>
        <dbReference type="Proteomes" id="UP000253551"/>
    </source>
</evidence>
<comment type="caution">
    <text evidence="1">The sequence shown here is derived from an EMBL/GenBank/DDBJ whole genome shotgun (WGS) entry which is preliminary data.</text>
</comment>
<sequence>VVMDNCDDPDISPLVMLIKFPNLKKISAMNRKETTHLLVDIKLLQEMLMFEQIRPKSLPIERINIYHYFMDYETHLDAYQRTWDRISIHPHVQLDIKICGYLAQETELERELSLLEQRIQMLEIQQQEDRPMQNSQNTSRCQRIVKVNAQCWSCGYPFDTCWKCTPTCEGCKSKRIPPAANDNQIRLKSRKKVQTNTIDDFSVFE</sequence>
<reference evidence="1 2" key="1">
    <citation type="journal article" date="2018" name="G3 (Bethesda)">
        <title>Phylogenetic and Phylogenomic Definition of Rhizopus Species.</title>
        <authorList>
            <person name="Gryganskyi A.P."/>
            <person name="Golan J."/>
            <person name="Dolatabadi S."/>
            <person name="Mondo S."/>
            <person name="Robb S."/>
            <person name="Idnurm A."/>
            <person name="Muszewska A."/>
            <person name="Steczkiewicz K."/>
            <person name="Masonjones S."/>
            <person name="Liao H.L."/>
            <person name="Gajdeczka M.T."/>
            <person name="Anike F."/>
            <person name="Vuek A."/>
            <person name="Anishchenko I.M."/>
            <person name="Voigt K."/>
            <person name="de Hoog G.S."/>
            <person name="Smith M.E."/>
            <person name="Heitman J."/>
            <person name="Vilgalys R."/>
            <person name="Stajich J.E."/>
        </authorList>
    </citation>
    <scope>NUCLEOTIDE SEQUENCE [LARGE SCALE GENOMIC DNA]</scope>
    <source>
        <strain evidence="1 2">LSU 92-RS-03</strain>
    </source>
</reference>
<dbReference type="Proteomes" id="UP000253551">
    <property type="component" value="Unassembled WGS sequence"/>
</dbReference>
<organism evidence="1 2">
    <name type="scientific">Rhizopus stolonifer</name>
    <name type="common">Rhizopus nigricans</name>
    <dbReference type="NCBI Taxonomy" id="4846"/>
    <lineage>
        <taxon>Eukaryota</taxon>
        <taxon>Fungi</taxon>
        <taxon>Fungi incertae sedis</taxon>
        <taxon>Mucoromycota</taxon>
        <taxon>Mucoromycotina</taxon>
        <taxon>Mucoromycetes</taxon>
        <taxon>Mucorales</taxon>
        <taxon>Mucorineae</taxon>
        <taxon>Rhizopodaceae</taxon>
        <taxon>Rhizopus</taxon>
    </lineage>
</organism>
<gene>
    <name evidence="1" type="ORF">CU098_008006</name>
</gene>
<name>A0A367ITZ7_RHIST</name>
<accession>A0A367ITZ7</accession>
<protein>
    <submittedName>
        <fullName evidence="1">Uncharacterized protein</fullName>
    </submittedName>
</protein>
<evidence type="ECO:0000313" key="1">
    <source>
        <dbReference type="EMBL" id="RCH81147.1"/>
    </source>
</evidence>
<proteinExistence type="predicted"/>
<keyword evidence="2" id="KW-1185">Reference proteome</keyword>
<dbReference type="EMBL" id="PJQM01005649">
    <property type="protein sequence ID" value="RCH81147.1"/>
    <property type="molecule type" value="Genomic_DNA"/>
</dbReference>
<dbReference type="AlphaFoldDB" id="A0A367ITZ7"/>